<comment type="caution">
    <text evidence="2">The sequence shown here is derived from an EMBL/GenBank/DDBJ whole genome shotgun (WGS) entry which is preliminary data.</text>
</comment>
<keyword evidence="1" id="KW-0812">Transmembrane</keyword>
<evidence type="ECO:0000313" key="3">
    <source>
        <dbReference type="Proteomes" id="UP001169027"/>
    </source>
</evidence>
<name>A0ABT8SF77_9BURK</name>
<organism evidence="2 3">
    <name type="scientific">Variovorax ginsengisoli</name>
    <dbReference type="NCBI Taxonomy" id="363844"/>
    <lineage>
        <taxon>Bacteria</taxon>
        <taxon>Pseudomonadati</taxon>
        <taxon>Pseudomonadota</taxon>
        <taxon>Betaproteobacteria</taxon>
        <taxon>Burkholderiales</taxon>
        <taxon>Comamonadaceae</taxon>
        <taxon>Variovorax</taxon>
    </lineage>
</organism>
<evidence type="ECO:0000313" key="2">
    <source>
        <dbReference type="EMBL" id="MDO1537405.1"/>
    </source>
</evidence>
<dbReference type="Proteomes" id="UP001169027">
    <property type="component" value="Unassembled WGS sequence"/>
</dbReference>
<proteinExistence type="predicted"/>
<keyword evidence="3" id="KW-1185">Reference proteome</keyword>
<dbReference type="RefSeq" id="WP_301815803.1">
    <property type="nucleotide sequence ID" value="NZ_JAUJZH010000040.1"/>
</dbReference>
<accession>A0ABT8SF77</accession>
<protein>
    <recommendedName>
        <fullName evidence="4">OmpR/PhoB-type domain-containing protein</fullName>
    </recommendedName>
</protein>
<evidence type="ECO:0000256" key="1">
    <source>
        <dbReference type="SAM" id="Phobius"/>
    </source>
</evidence>
<dbReference type="EMBL" id="JAUKVY010000040">
    <property type="protein sequence ID" value="MDO1537405.1"/>
    <property type="molecule type" value="Genomic_DNA"/>
</dbReference>
<sequence>MVTEDSVVQCVGELRAALGARGPVLVKTIPRRGYLLDVVVSSSALASRPDSSDAAAASVANARSPGGGVQKRLVLALLIALSGWSGSYVVAATGPPEH</sequence>
<feature type="transmembrane region" description="Helical" evidence="1">
    <location>
        <begin position="73"/>
        <end position="91"/>
    </location>
</feature>
<gene>
    <name evidence="2" type="ORF">Q2T77_34680</name>
</gene>
<reference evidence="2" key="1">
    <citation type="submission" date="2023-06" db="EMBL/GenBank/DDBJ databases">
        <authorList>
            <person name="Jiang Y."/>
            <person name="Liu Q."/>
        </authorList>
    </citation>
    <scope>NUCLEOTIDE SEQUENCE</scope>
    <source>
        <strain evidence="2">CGMCC 1.12090</strain>
    </source>
</reference>
<keyword evidence="1" id="KW-0472">Membrane</keyword>
<evidence type="ECO:0008006" key="4">
    <source>
        <dbReference type="Google" id="ProtNLM"/>
    </source>
</evidence>
<keyword evidence="1" id="KW-1133">Transmembrane helix</keyword>